<gene>
    <name evidence="1" type="ORF">C7H61_06635</name>
</gene>
<dbReference type="EMBL" id="PXOT01000020">
    <property type="protein sequence ID" value="PSG92246.1"/>
    <property type="molecule type" value="Genomic_DNA"/>
</dbReference>
<dbReference type="Proteomes" id="UP000238430">
    <property type="component" value="Unassembled WGS sequence"/>
</dbReference>
<dbReference type="RefSeq" id="WP_027878713.1">
    <property type="nucleotide sequence ID" value="NZ_JACHWV010000001.1"/>
</dbReference>
<keyword evidence="2" id="KW-1185">Reference proteome</keyword>
<sequence>MLFNTSYTDKEITKQINNLVGKPFSFIKAIKLKGIGSKRMIIDEVSPNLHTIVNLVNDINYGSIELRPKGILIHIGKGLQRFAWVIPYYKLVIYKTNGASIHADGKFIHFRKNKTFKENKQFFKKLLDQKINFDSQFSTIPYNE</sequence>
<proteinExistence type="predicted"/>
<protein>
    <submittedName>
        <fullName evidence="1">Uncharacterized protein</fullName>
    </submittedName>
</protein>
<comment type="caution">
    <text evidence="1">The sequence shown here is derived from an EMBL/GenBank/DDBJ whole genome shotgun (WGS) entry which is preliminary data.</text>
</comment>
<evidence type="ECO:0000313" key="1">
    <source>
        <dbReference type="EMBL" id="PSG92246.1"/>
    </source>
</evidence>
<evidence type="ECO:0000313" key="2">
    <source>
        <dbReference type="Proteomes" id="UP000238430"/>
    </source>
</evidence>
<accession>A0A2T1NHH8</accession>
<dbReference type="OrthoDB" id="1436588at2"/>
<reference evidence="1 2" key="1">
    <citation type="submission" date="2018-03" db="EMBL/GenBank/DDBJ databases">
        <title>Mesoflavibacter sp. HG37 and Mesoflavibacter sp. HG96 sp.nov., two marine bacteria isolated from seawater of Western Pacific Ocean.</title>
        <authorList>
            <person name="Cheng H."/>
            <person name="Wu Y.-H."/>
            <person name="Guo L.-L."/>
            <person name="Xu X.-W."/>
        </authorList>
    </citation>
    <scope>NUCLEOTIDE SEQUENCE [LARGE SCALE GENOMIC DNA]</scope>
    <source>
        <strain evidence="1 2">KCTC 42117</strain>
    </source>
</reference>
<organism evidence="1 2">
    <name type="scientific">Mesoflavibacter zeaxanthinifaciens subsp. sabulilitoris</name>
    <dbReference type="NCBI Taxonomy" id="1520893"/>
    <lineage>
        <taxon>Bacteria</taxon>
        <taxon>Pseudomonadati</taxon>
        <taxon>Bacteroidota</taxon>
        <taxon>Flavobacteriia</taxon>
        <taxon>Flavobacteriales</taxon>
        <taxon>Flavobacteriaceae</taxon>
        <taxon>Mesoflavibacter</taxon>
    </lineage>
</organism>
<name>A0A2T1NHH8_9FLAO</name>
<dbReference type="AlphaFoldDB" id="A0A2T1NHH8"/>